<dbReference type="PANTHER" id="PTHR43083">
    <property type="entry name" value="MANNAN POLYMERASE II"/>
    <property type="match status" value="1"/>
</dbReference>
<dbReference type="InterPro" id="IPR052086">
    <property type="entry name" value="Mannan_Polymerase_Subunit"/>
</dbReference>
<evidence type="ECO:0000313" key="4">
    <source>
        <dbReference type="Proteomes" id="UP001375240"/>
    </source>
</evidence>
<keyword evidence="4" id="KW-1185">Reference proteome</keyword>
<evidence type="ECO:0000313" key="3">
    <source>
        <dbReference type="EMBL" id="KAK6354589.1"/>
    </source>
</evidence>
<dbReference type="Pfam" id="PF03452">
    <property type="entry name" value="Anp1"/>
    <property type="match status" value="1"/>
</dbReference>
<feature type="region of interest" description="Disordered" evidence="2">
    <location>
        <begin position="318"/>
        <end position="337"/>
    </location>
</feature>
<evidence type="ECO:0000256" key="2">
    <source>
        <dbReference type="SAM" id="MobiDB-lite"/>
    </source>
</evidence>
<gene>
    <name evidence="3" type="ORF">TWF696_003731</name>
</gene>
<sequence length="445" mass="48077">MKVSPSRLLVSRRAQASVITLAFTTLFLTFNFLSPDSRPRSSNIYTSSSARGPVAISAHSSTYVKYHEAPYALGATRRRRTFTSLSDPPGVATTGQRILLLTLADDLSSFGGSSVRATRGDGRVNRTWTFADYIARVRAQGMPASQMTLGVLTTSSAAFENYTATLLALPRAMPWSSADIIYLPSLPLYGVGKGGDEGGDEGSQRRGYRARLRNYLMSSMLDDRYAHIIWLDADVVELPQGLFARFVEVAGISERTDITPLVATGTPIDDNGDGEDADGVQPGAETESETPFPDPEADHGPSLPPKVTPVVRPAGLLTLHSETGAGRDVNRGSWRGFGHRPTALELSQILDRGRSFRGQKTWAKELSQLLPGTRDGDLVQLDVVGGSALFMRAELVREGLVFPVGSVREHENGGRETEGLCKVAGQMGWGCYALAGSWRTVHADF</sequence>
<proteinExistence type="inferred from homology"/>
<dbReference type="AlphaFoldDB" id="A0AAV9V578"/>
<dbReference type="Gene3D" id="3.90.550.10">
    <property type="entry name" value="Spore Coat Polysaccharide Biosynthesis Protein SpsA, Chain A"/>
    <property type="match status" value="1"/>
</dbReference>
<dbReference type="PANTHER" id="PTHR43083:SF6">
    <property type="entry name" value="MANNAN POLYMERASE COMPLEXES SUBUNIT MNN9"/>
    <property type="match status" value="1"/>
</dbReference>
<dbReference type="EMBL" id="JAVHNQ010000002">
    <property type="protein sequence ID" value="KAK6354589.1"/>
    <property type="molecule type" value="Genomic_DNA"/>
</dbReference>
<name>A0AAV9V578_9PEZI</name>
<organism evidence="3 4">
    <name type="scientific">Orbilia brochopaga</name>
    <dbReference type="NCBI Taxonomy" id="3140254"/>
    <lineage>
        <taxon>Eukaryota</taxon>
        <taxon>Fungi</taxon>
        <taxon>Dikarya</taxon>
        <taxon>Ascomycota</taxon>
        <taxon>Pezizomycotina</taxon>
        <taxon>Orbiliomycetes</taxon>
        <taxon>Orbiliales</taxon>
        <taxon>Orbiliaceae</taxon>
        <taxon>Orbilia</taxon>
    </lineage>
</organism>
<protein>
    <submittedName>
        <fullName evidence="3">Uncharacterized protein</fullName>
    </submittedName>
</protein>
<comment type="similarity">
    <text evidence="1">Belongs to the ANP1/MMN9/VAN1 family.</text>
</comment>
<evidence type="ECO:0000256" key="1">
    <source>
        <dbReference type="ARBA" id="ARBA00037964"/>
    </source>
</evidence>
<feature type="region of interest" description="Disordered" evidence="2">
    <location>
        <begin position="261"/>
        <end position="309"/>
    </location>
</feature>
<reference evidence="3 4" key="1">
    <citation type="submission" date="2019-10" db="EMBL/GenBank/DDBJ databases">
        <authorList>
            <person name="Palmer J.M."/>
        </authorList>
    </citation>
    <scope>NUCLEOTIDE SEQUENCE [LARGE SCALE GENOMIC DNA]</scope>
    <source>
        <strain evidence="3 4">TWF696</strain>
    </source>
</reference>
<accession>A0AAV9V578</accession>
<dbReference type="InterPro" id="IPR029044">
    <property type="entry name" value="Nucleotide-diphossugar_trans"/>
</dbReference>
<dbReference type="Proteomes" id="UP001375240">
    <property type="component" value="Unassembled WGS sequence"/>
</dbReference>
<comment type="caution">
    <text evidence="3">The sequence shown here is derived from an EMBL/GenBank/DDBJ whole genome shotgun (WGS) entry which is preliminary data.</text>
</comment>